<dbReference type="GO" id="GO:0005506">
    <property type="term" value="F:iron ion binding"/>
    <property type="evidence" value="ECO:0007669"/>
    <property type="project" value="InterPro"/>
</dbReference>
<dbReference type="Pfam" id="PF00034">
    <property type="entry name" value="Cytochrom_C"/>
    <property type="match status" value="1"/>
</dbReference>
<feature type="chain" id="PRO_5019502310" description="Cytochrome c domain-containing protein" evidence="7">
    <location>
        <begin position="24"/>
        <end position="128"/>
    </location>
</feature>
<name>A0A401UDV7_9BACT</name>
<dbReference type="PROSITE" id="PS51007">
    <property type="entry name" value="CYTC"/>
    <property type="match status" value="1"/>
</dbReference>
<keyword evidence="1" id="KW-0813">Transport</keyword>
<evidence type="ECO:0000256" key="5">
    <source>
        <dbReference type="ARBA" id="ARBA00023004"/>
    </source>
</evidence>
<evidence type="ECO:0000313" key="9">
    <source>
        <dbReference type="EMBL" id="GCC53081.1"/>
    </source>
</evidence>
<dbReference type="RefSeq" id="WP_127123725.1">
    <property type="nucleotide sequence ID" value="NZ_BHXQ01000006.1"/>
</dbReference>
<dbReference type="GO" id="GO:0020037">
    <property type="term" value="F:heme binding"/>
    <property type="evidence" value="ECO:0007669"/>
    <property type="project" value="InterPro"/>
</dbReference>
<evidence type="ECO:0000256" key="1">
    <source>
        <dbReference type="ARBA" id="ARBA00022448"/>
    </source>
</evidence>
<dbReference type="AlphaFoldDB" id="A0A401UDV7"/>
<dbReference type="Gene3D" id="1.10.760.10">
    <property type="entry name" value="Cytochrome c-like domain"/>
    <property type="match status" value="1"/>
</dbReference>
<keyword evidence="2 6" id="KW-0349">Heme</keyword>
<dbReference type="GO" id="GO:0009055">
    <property type="term" value="F:electron transfer activity"/>
    <property type="evidence" value="ECO:0007669"/>
    <property type="project" value="InterPro"/>
</dbReference>
<keyword evidence="10" id="KW-1185">Reference proteome</keyword>
<evidence type="ECO:0000256" key="3">
    <source>
        <dbReference type="ARBA" id="ARBA00022723"/>
    </source>
</evidence>
<accession>A0A401UDV7</accession>
<gene>
    <name evidence="9" type="ORF">SanaruYs_33220</name>
</gene>
<feature type="binding site" description="covalent" evidence="6">
    <location>
        <position position="58"/>
    </location>
    <ligand>
        <name>heme c</name>
        <dbReference type="ChEBI" id="CHEBI:61717"/>
    </ligand>
</feature>
<evidence type="ECO:0000313" key="10">
    <source>
        <dbReference type="Proteomes" id="UP000288227"/>
    </source>
</evidence>
<evidence type="ECO:0000256" key="6">
    <source>
        <dbReference type="PIRSR" id="PIRSR602324-1"/>
    </source>
</evidence>
<dbReference type="InterPro" id="IPR036909">
    <property type="entry name" value="Cyt_c-like_dom_sf"/>
</dbReference>
<feature type="binding site" description="covalent" evidence="6">
    <location>
        <position position="103"/>
    </location>
    <ligand>
        <name>heme c</name>
        <dbReference type="ChEBI" id="CHEBI:61717"/>
    </ligand>
</feature>
<dbReference type="PRINTS" id="PR00606">
    <property type="entry name" value="CYTCHROMECID"/>
</dbReference>
<evidence type="ECO:0000259" key="8">
    <source>
        <dbReference type="PROSITE" id="PS51007"/>
    </source>
</evidence>
<dbReference type="InterPro" id="IPR002324">
    <property type="entry name" value="Cyt_c_ID"/>
</dbReference>
<comment type="caution">
    <text evidence="9">The sequence shown here is derived from an EMBL/GenBank/DDBJ whole genome shotgun (WGS) entry which is preliminary data.</text>
</comment>
<organism evidence="9 10">
    <name type="scientific">Chryseotalea sanaruensis</name>
    <dbReference type="NCBI Taxonomy" id="2482724"/>
    <lineage>
        <taxon>Bacteria</taxon>
        <taxon>Pseudomonadati</taxon>
        <taxon>Bacteroidota</taxon>
        <taxon>Cytophagia</taxon>
        <taxon>Cytophagales</taxon>
        <taxon>Chryseotaleaceae</taxon>
        <taxon>Chryseotalea</taxon>
    </lineage>
</organism>
<dbReference type="Proteomes" id="UP000288227">
    <property type="component" value="Unassembled WGS sequence"/>
</dbReference>
<feature type="signal peptide" evidence="7">
    <location>
        <begin position="1"/>
        <end position="23"/>
    </location>
</feature>
<dbReference type="EMBL" id="BHXQ01000006">
    <property type="protein sequence ID" value="GCC53081.1"/>
    <property type="molecule type" value="Genomic_DNA"/>
</dbReference>
<dbReference type="OrthoDB" id="9814063at2"/>
<comment type="PTM">
    <text evidence="6">Binds 1 heme c group covalently per subunit.</text>
</comment>
<evidence type="ECO:0000256" key="2">
    <source>
        <dbReference type="ARBA" id="ARBA00022617"/>
    </source>
</evidence>
<reference evidence="9 10" key="1">
    <citation type="submission" date="2018-11" db="EMBL/GenBank/DDBJ databases">
        <title>Chryseotalea sanarue gen. nov., sp., nov., a member of the family Cytophagaceae, isolated from a brackish lake in Hamamatsu Japan.</title>
        <authorList>
            <person name="Maejima Y."/>
            <person name="Iino T."/>
            <person name="Muraguchi Y."/>
            <person name="Fukuda K."/>
            <person name="Ohkuma M."/>
            <person name="Moriuchi R."/>
            <person name="Dohra H."/>
            <person name="Kimbara K."/>
            <person name="Shintani M."/>
        </authorList>
    </citation>
    <scope>NUCLEOTIDE SEQUENCE [LARGE SCALE GENOMIC DNA]</scope>
    <source>
        <strain evidence="9 10">Ys</strain>
    </source>
</reference>
<feature type="binding site" description="covalent" evidence="6">
    <location>
        <position position="54"/>
    </location>
    <ligand>
        <name>heme c</name>
        <dbReference type="ChEBI" id="CHEBI:61717"/>
    </ligand>
</feature>
<sequence>MFNVMRVTFIFLLACLFSCSSKSNTSESPSEPNEANTTEVALSKGQVLIESSDCQTCHHVKNNLVGPSYTAIADKYENSSATVTYLTSKIRLGGSGVWGDVPMLAHPTLSDEDAAEMVSYIMSFKSTQ</sequence>
<dbReference type="SUPFAM" id="SSF46626">
    <property type="entry name" value="Cytochrome c"/>
    <property type="match status" value="1"/>
</dbReference>
<protein>
    <recommendedName>
        <fullName evidence="8">Cytochrome c domain-containing protein</fullName>
    </recommendedName>
</protein>
<keyword evidence="5 6" id="KW-0408">Iron</keyword>
<evidence type="ECO:0000256" key="4">
    <source>
        <dbReference type="ARBA" id="ARBA00022982"/>
    </source>
</evidence>
<proteinExistence type="predicted"/>
<dbReference type="InterPro" id="IPR009056">
    <property type="entry name" value="Cyt_c-like_dom"/>
</dbReference>
<evidence type="ECO:0000256" key="7">
    <source>
        <dbReference type="SAM" id="SignalP"/>
    </source>
</evidence>
<feature type="domain" description="Cytochrome c" evidence="8">
    <location>
        <begin position="40"/>
        <end position="125"/>
    </location>
</feature>
<keyword evidence="4" id="KW-0249">Electron transport</keyword>
<keyword evidence="7" id="KW-0732">Signal</keyword>
<keyword evidence="3 6" id="KW-0479">Metal-binding</keyword>